<dbReference type="RefSeq" id="WP_089411739.1">
    <property type="nucleotide sequence ID" value="NZ_FZQA01000002.1"/>
</dbReference>
<keyword evidence="3" id="KW-0679">Respiratory chain</keyword>
<dbReference type="OrthoDB" id="7267013at2"/>
<evidence type="ECO:0000313" key="9">
    <source>
        <dbReference type="Proteomes" id="UP000198346"/>
    </source>
</evidence>
<evidence type="ECO:0000256" key="4">
    <source>
        <dbReference type="ARBA" id="ARBA00022946"/>
    </source>
</evidence>
<sequence length="145" mass="16311">MTASYATDARPNDQARPNAQRGRPFLPGADSPAESLPLALIRQRPVEPGRGGRRAIDEWLLEFQPGAPREREPLMGWTGAKDPYGSITLRFPSLQSAVEFAESRGWRYEVVDRFARLQRRDYRAELMRRSRPQAAPREGAHGAAV</sequence>
<name>A0A239PQN9_9PROT</name>
<dbReference type="Pfam" id="PF04800">
    <property type="entry name" value="NDUS4"/>
    <property type="match status" value="1"/>
</dbReference>
<dbReference type="Proteomes" id="UP000198346">
    <property type="component" value="Unassembled WGS sequence"/>
</dbReference>
<dbReference type="AlphaFoldDB" id="A0A239PQN9"/>
<dbReference type="EMBL" id="FZQA01000002">
    <property type="protein sequence ID" value="SNT72226.1"/>
    <property type="molecule type" value="Genomic_DNA"/>
</dbReference>
<reference evidence="8 9" key="1">
    <citation type="submission" date="2017-07" db="EMBL/GenBank/DDBJ databases">
        <authorList>
            <person name="Sun Z.S."/>
            <person name="Albrecht U."/>
            <person name="Echele G."/>
            <person name="Lee C.C."/>
        </authorList>
    </citation>
    <scope>NUCLEOTIDE SEQUENCE [LARGE SCALE GENOMIC DNA]</scope>
    <source>
        <strain evidence="8 9">CGMCC 1.12710</strain>
    </source>
</reference>
<dbReference type="InterPro" id="IPR038532">
    <property type="entry name" value="NDUFS4-like_sf"/>
</dbReference>
<keyword evidence="2" id="KW-0813">Transport</keyword>
<evidence type="ECO:0000256" key="2">
    <source>
        <dbReference type="ARBA" id="ARBA00022448"/>
    </source>
</evidence>
<feature type="region of interest" description="Disordered" evidence="7">
    <location>
        <begin position="1"/>
        <end position="36"/>
    </location>
</feature>
<dbReference type="Gene3D" id="3.30.160.190">
    <property type="entry name" value="atu1810 like domain"/>
    <property type="match status" value="1"/>
</dbReference>
<keyword evidence="6" id="KW-0472">Membrane</keyword>
<dbReference type="GO" id="GO:0016020">
    <property type="term" value="C:membrane"/>
    <property type="evidence" value="ECO:0007669"/>
    <property type="project" value="UniProtKB-SubCell"/>
</dbReference>
<dbReference type="GO" id="GO:0022900">
    <property type="term" value="P:electron transport chain"/>
    <property type="evidence" value="ECO:0007669"/>
    <property type="project" value="InterPro"/>
</dbReference>
<accession>A0A239PQN9</accession>
<keyword evidence="9" id="KW-1185">Reference proteome</keyword>
<keyword evidence="5" id="KW-0249">Electron transport</keyword>
<protein>
    <submittedName>
        <fullName evidence="8">ETC complex I subunit conserved region</fullName>
    </submittedName>
</protein>
<evidence type="ECO:0000256" key="6">
    <source>
        <dbReference type="ARBA" id="ARBA00023136"/>
    </source>
</evidence>
<evidence type="ECO:0000256" key="3">
    <source>
        <dbReference type="ARBA" id="ARBA00022660"/>
    </source>
</evidence>
<keyword evidence="4" id="KW-0809">Transit peptide</keyword>
<dbReference type="InterPro" id="IPR006885">
    <property type="entry name" value="NADH_UbQ_FeS_4_mit-like"/>
</dbReference>
<gene>
    <name evidence="8" type="ORF">SAMN06297382_1263</name>
</gene>
<evidence type="ECO:0000313" key="8">
    <source>
        <dbReference type="EMBL" id="SNT72226.1"/>
    </source>
</evidence>
<comment type="subcellular location">
    <subcellularLocation>
        <location evidence="1">Membrane</location>
    </subcellularLocation>
</comment>
<evidence type="ECO:0000256" key="1">
    <source>
        <dbReference type="ARBA" id="ARBA00004370"/>
    </source>
</evidence>
<evidence type="ECO:0000256" key="7">
    <source>
        <dbReference type="SAM" id="MobiDB-lite"/>
    </source>
</evidence>
<evidence type="ECO:0000256" key="5">
    <source>
        <dbReference type="ARBA" id="ARBA00022982"/>
    </source>
</evidence>
<organism evidence="8 9">
    <name type="scientific">Amphiplicatus metriothermophilus</name>
    <dbReference type="NCBI Taxonomy" id="1519374"/>
    <lineage>
        <taxon>Bacteria</taxon>
        <taxon>Pseudomonadati</taxon>
        <taxon>Pseudomonadota</taxon>
        <taxon>Alphaproteobacteria</taxon>
        <taxon>Parvularculales</taxon>
        <taxon>Parvularculaceae</taxon>
        <taxon>Amphiplicatus</taxon>
    </lineage>
</organism>
<proteinExistence type="predicted"/>